<dbReference type="STRING" id="1232681.ADIS_3147"/>
<organism evidence="1 2">
    <name type="scientific">Lunatimonas lonarensis</name>
    <dbReference type="NCBI Taxonomy" id="1232681"/>
    <lineage>
        <taxon>Bacteria</taxon>
        <taxon>Pseudomonadati</taxon>
        <taxon>Bacteroidota</taxon>
        <taxon>Cytophagia</taxon>
        <taxon>Cytophagales</taxon>
        <taxon>Cyclobacteriaceae</taxon>
    </lineage>
</organism>
<protein>
    <submittedName>
        <fullName evidence="1">Uncharacterized protein</fullName>
    </submittedName>
</protein>
<sequence>MNRAYGAYTYQVECDDMIFGQNIMLREPCMLILVEMP</sequence>
<gene>
    <name evidence="1" type="ORF">ADIS_3147</name>
</gene>
<dbReference type="AlphaFoldDB" id="R7ZRJ3"/>
<name>R7ZRJ3_9BACT</name>
<accession>R7ZRJ3</accession>
<comment type="caution">
    <text evidence="1">The sequence shown here is derived from an EMBL/GenBank/DDBJ whole genome shotgun (WGS) entry which is preliminary data.</text>
</comment>
<dbReference type="Proteomes" id="UP000013909">
    <property type="component" value="Unassembled WGS sequence"/>
</dbReference>
<keyword evidence="2" id="KW-1185">Reference proteome</keyword>
<evidence type="ECO:0000313" key="2">
    <source>
        <dbReference type="Proteomes" id="UP000013909"/>
    </source>
</evidence>
<reference evidence="1 2" key="1">
    <citation type="submission" date="2013-02" db="EMBL/GenBank/DDBJ databases">
        <title>A novel strain isolated from Lonar lake, Maharashtra, India.</title>
        <authorList>
            <person name="Singh A."/>
        </authorList>
    </citation>
    <scope>NUCLEOTIDE SEQUENCE [LARGE SCALE GENOMIC DNA]</scope>
    <source>
        <strain evidence="1 2">AK24</strain>
    </source>
</reference>
<proteinExistence type="predicted"/>
<evidence type="ECO:0000313" key="1">
    <source>
        <dbReference type="EMBL" id="EON76697.1"/>
    </source>
</evidence>
<dbReference type="EMBL" id="AQHR01000085">
    <property type="protein sequence ID" value="EON76697.1"/>
    <property type="molecule type" value="Genomic_DNA"/>
</dbReference>